<evidence type="ECO:0000259" key="2">
    <source>
        <dbReference type="Pfam" id="PF00149"/>
    </source>
</evidence>
<dbReference type="Proteomes" id="UP001281761">
    <property type="component" value="Unassembled WGS sequence"/>
</dbReference>
<comment type="caution">
    <text evidence="3">The sequence shown here is derived from an EMBL/GenBank/DDBJ whole genome shotgun (WGS) entry which is preliminary data.</text>
</comment>
<dbReference type="SUPFAM" id="SSF56300">
    <property type="entry name" value="Metallo-dependent phosphatases"/>
    <property type="match status" value="1"/>
</dbReference>
<proteinExistence type="predicted"/>
<dbReference type="PANTHER" id="PTHR31302:SF0">
    <property type="entry name" value="TRANSMEMBRANE PROTEIN WITH METALLOPHOSPHOESTERASE DOMAIN"/>
    <property type="match status" value="1"/>
</dbReference>
<gene>
    <name evidence="3" type="ORF">BLNAU_12545</name>
</gene>
<feature type="transmembrane region" description="Helical" evidence="1">
    <location>
        <begin position="52"/>
        <end position="70"/>
    </location>
</feature>
<dbReference type="InterPro" id="IPR051158">
    <property type="entry name" value="Metallophosphoesterase_sf"/>
</dbReference>
<protein>
    <submittedName>
        <fullName evidence="3">Ser/Thr phosphatase family protein</fullName>
    </submittedName>
</protein>
<name>A0ABQ9XLS3_9EUKA</name>
<evidence type="ECO:0000313" key="4">
    <source>
        <dbReference type="Proteomes" id="UP001281761"/>
    </source>
</evidence>
<dbReference type="EMBL" id="JARBJD010000103">
    <property type="protein sequence ID" value="KAK2952439.1"/>
    <property type="molecule type" value="Genomic_DNA"/>
</dbReference>
<feature type="transmembrane region" description="Helical" evidence="1">
    <location>
        <begin position="12"/>
        <end position="32"/>
    </location>
</feature>
<dbReference type="Pfam" id="PF00149">
    <property type="entry name" value="Metallophos"/>
    <property type="match status" value="1"/>
</dbReference>
<dbReference type="InterPro" id="IPR004843">
    <property type="entry name" value="Calcineurin-like_PHP"/>
</dbReference>
<evidence type="ECO:0000313" key="3">
    <source>
        <dbReference type="EMBL" id="KAK2952439.1"/>
    </source>
</evidence>
<keyword evidence="1" id="KW-1133">Transmembrane helix</keyword>
<keyword evidence="4" id="KW-1185">Reference proteome</keyword>
<sequence length="429" mass="48555">MPENRTKPSRRQLILLICIVPVLLCVMSYPLFRNLEWLFDPQVKLHPWLRGLFITIAFLTIISCGVLTYVSRLSLSNSIDYISRAFIAIYLFTLDLFVVTILMEIIYGLFKPLRSHKPVITIIELCLIVGWQIFGNVLGTYRRKRELIIKSSLVQDSFRIVHLSDIHLGSHGPNRLKKIVPEVNELNADMVCITGDLTDTKRIIMENQPLEGSERLLPSNGFYPLTELKAPSGVFFVTGNHDVMSGKEELYDILRKCPNLTILSNESQIVEIVSKQTKVKIIGIEDGDAKYFVDTAKMLEGASSKGSSSRTGFQTNGTTDESSLYTILLHHRPHKKVWRDVMRSLHVDMFLAGHTHAGQMFTFRPLIWLVHNPDVWLSTLDETNKKQNSSILSYDKPFMYVSPGTGTAGSSKRTSFLCEITVFNVSPSS</sequence>
<keyword evidence="1" id="KW-0812">Transmembrane</keyword>
<evidence type="ECO:0000256" key="1">
    <source>
        <dbReference type="SAM" id="Phobius"/>
    </source>
</evidence>
<accession>A0ABQ9XLS3</accession>
<dbReference type="Gene3D" id="3.60.21.10">
    <property type="match status" value="1"/>
</dbReference>
<keyword evidence="1" id="KW-0472">Membrane</keyword>
<dbReference type="PANTHER" id="PTHR31302">
    <property type="entry name" value="TRANSMEMBRANE PROTEIN WITH METALLOPHOSPHOESTERASE DOMAIN-RELATED"/>
    <property type="match status" value="1"/>
</dbReference>
<reference evidence="3 4" key="1">
    <citation type="journal article" date="2022" name="bioRxiv">
        <title>Genomics of Preaxostyla Flagellates Illuminates Evolutionary Transitions and the Path Towards Mitochondrial Loss.</title>
        <authorList>
            <person name="Novak L.V.F."/>
            <person name="Treitli S.C."/>
            <person name="Pyrih J."/>
            <person name="Halakuc P."/>
            <person name="Pipaliya S.V."/>
            <person name="Vacek V."/>
            <person name="Brzon O."/>
            <person name="Soukal P."/>
            <person name="Eme L."/>
            <person name="Dacks J.B."/>
            <person name="Karnkowska A."/>
            <person name="Elias M."/>
            <person name="Hampl V."/>
        </authorList>
    </citation>
    <scope>NUCLEOTIDE SEQUENCE [LARGE SCALE GENOMIC DNA]</scope>
    <source>
        <strain evidence="3">NAU3</strain>
        <tissue evidence="3">Gut</tissue>
    </source>
</reference>
<organism evidence="3 4">
    <name type="scientific">Blattamonas nauphoetae</name>
    <dbReference type="NCBI Taxonomy" id="2049346"/>
    <lineage>
        <taxon>Eukaryota</taxon>
        <taxon>Metamonada</taxon>
        <taxon>Preaxostyla</taxon>
        <taxon>Oxymonadida</taxon>
        <taxon>Blattamonas</taxon>
    </lineage>
</organism>
<feature type="transmembrane region" description="Helical" evidence="1">
    <location>
        <begin position="82"/>
        <end position="107"/>
    </location>
</feature>
<feature type="transmembrane region" description="Helical" evidence="1">
    <location>
        <begin position="119"/>
        <end position="141"/>
    </location>
</feature>
<feature type="domain" description="Calcineurin-like phosphoesterase" evidence="2">
    <location>
        <begin position="158"/>
        <end position="357"/>
    </location>
</feature>
<dbReference type="InterPro" id="IPR029052">
    <property type="entry name" value="Metallo-depent_PP-like"/>
</dbReference>